<dbReference type="RefSeq" id="WP_345886066.1">
    <property type="nucleotide sequence ID" value="NZ_JBDFRB010000015.1"/>
</dbReference>
<reference evidence="3 4" key="1">
    <citation type="submission" date="2024-05" db="EMBL/GenBank/DDBJ databases">
        <title>Sinomonas sp. nov., isolated from a waste landfill.</title>
        <authorList>
            <person name="Zhao Y."/>
        </authorList>
    </citation>
    <scope>NUCLEOTIDE SEQUENCE [LARGE SCALE GENOMIC DNA]</scope>
    <source>
        <strain evidence="3 4">CCTCC AB2014300</strain>
    </source>
</reference>
<protein>
    <submittedName>
        <fullName evidence="3">Uncharacterized protein</fullName>
    </submittedName>
</protein>
<keyword evidence="2" id="KW-0472">Membrane</keyword>
<proteinExistence type="predicted"/>
<keyword evidence="2" id="KW-0812">Transmembrane</keyword>
<sequence>MALVPVARARALTALRHAAAAAGLGLGWLLLSAPAASALDDLLGADSLLGAPTAPTAELAPVDTVGRTTTMLASVADAAAPAAHPLLTGPLEPLAPVVGGVVSEIGDAVTAVGDVVGALPAPSVSVPIPLPEPLPLPALPPSVLPVAPPAAPAPAVSPAAPAAPGSAPVLDTAPVLAPPAGEGTGPAAPGDGPRATLESGRVWDWSMPVFSLERPAELGPAAERLPSGAPGGPWAIPLFERQLWLGSGLAGASGAGAPGAVLAAAVLLPALLQLTARNRPRRAHAPASPAFQPGSTPD</sequence>
<gene>
    <name evidence="3" type="ORF">ABCQ75_13790</name>
</gene>
<evidence type="ECO:0000256" key="1">
    <source>
        <dbReference type="SAM" id="MobiDB-lite"/>
    </source>
</evidence>
<accession>A0ABU9X434</accession>
<dbReference type="Proteomes" id="UP001422074">
    <property type="component" value="Unassembled WGS sequence"/>
</dbReference>
<feature type="region of interest" description="Disordered" evidence="1">
    <location>
        <begin position="279"/>
        <end position="298"/>
    </location>
</feature>
<feature type="region of interest" description="Disordered" evidence="1">
    <location>
        <begin position="170"/>
        <end position="198"/>
    </location>
</feature>
<evidence type="ECO:0000313" key="3">
    <source>
        <dbReference type="EMBL" id="MEN2745594.1"/>
    </source>
</evidence>
<feature type="transmembrane region" description="Helical" evidence="2">
    <location>
        <begin position="243"/>
        <end position="272"/>
    </location>
</feature>
<name>A0ABU9X434_9MICC</name>
<evidence type="ECO:0000313" key="4">
    <source>
        <dbReference type="Proteomes" id="UP001422074"/>
    </source>
</evidence>
<dbReference type="EMBL" id="JBDFRB010000015">
    <property type="protein sequence ID" value="MEN2745594.1"/>
    <property type="molecule type" value="Genomic_DNA"/>
</dbReference>
<organism evidence="3 4">
    <name type="scientific">Sinomonas halotolerans</name>
    <dbReference type="NCBI Taxonomy" id="1644133"/>
    <lineage>
        <taxon>Bacteria</taxon>
        <taxon>Bacillati</taxon>
        <taxon>Actinomycetota</taxon>
        <taxon>Actinomycetes</taxon>
        <taxon>Micrococcales</taxon>
        <taxon>Micrococcaceae</taxon>
        <taxon>Sinomonas</taxon>
    </lineage>
</organism>
<comment type="caution">
    <text evidence="3">The sequence shown here is derived from an EMBL/GenBank/DDBJ whole genome shotgun (WGS) entry which is preliminary data.</text>
</comment>
<keyword evidence="2" id="KW-1133">Transmembrane helix</keyword>
<evidence type="ECO:0000256" key="2">
    <source>
        <dbReference type="SAM" id="Phobius"/>
    </source>
</evidence>
<feature type="compositionally biased region" description="Low complexity" evidence="1">
    <location>
        <begin position="178"/>
        <end position="195"/>
    </location>
</feature>
<keyword evidence="4" id="KW-1185">Reference proteome</keyword>